<dbReference type="InterPro" id="IPR014710">
    <property type="entry name" value="RmlC-like_jellyroll"/>
</dbReference>
<dbReference type="PRINTS" id="PR00032">
    <property type="entry name" value="HTHARAC"/>
</dbReference>
<dbReference type="PANTHER" id="PTHR46796:SF2">
    <property type="entry name" value="TRANSCRIPTIONAL REGULATORY PROTEIN"/>
    <property type="match status" value="1"/>
</dbReference>
<evidence type="ECO:0000256" key="2">
    <source>
        <dbReference type="ARBA" id="ARBA00023125"/>
    </source>
</evidence>
<evidence type="ECO:0000256" key="1">
    <source>
        <dbReference type="ARBA" id="ARBA00023015"/>
    </source>
</evidence>
<dbReference type="SUPFAM" id="SSF46689">
    <property type="entry name" value="Homeodomain-like"/>
    <property type="match status" value="2"/>
</dbReference>
<dbReference type="InterPro" id="IPR020449">
    <property type="entry name" value="Tscrpt_reg_AraC-type_HTH"/>
</dbReference>
<dbReference type="PROSITE" id="PS00041">
    <property type="entry name" value="HTH_ARAC_FAMILY_1"/>
    <property type="match status" value="1"/>
</dbReference>
<dbReference type="SMART" id="SM00342">
    <property type="entry name" value="HTH_ARAC"/>
    <property type="match status" value="1"/>
</dbReference>
<sequence>MAARTAVPQRGVSHPTAAPAAPSAPAASRWWADPALPFAESRRASHSSASYLPHSHPTLSVGAVDGGTSRFACGDDSAVLAPGAVVVIPAQQVHACNPVPDGRWSYQMLHFDPAWVAAVLDEDSAARTCLPARVMASRAVYRLVCELNRTLFSPADSVEKEAALVAFIGDLHAAIDTGATILTLPLPAAVSARVAQLCELLHERHAERLPLAELARACGLSRYHLVRAFRAETGMTPHAYQLDLRIQHGRRLLRQGAALAEVALALGFADQSHFQRAFKQRVAMTPRGYQRAA</sequence>
<keyword evidence="1" id="KW-0805">Transcription regulation</keyword>
<dbReference type="InterPro" id="IPR018062">
    <property type="entry name" value="HTH_AraC-typ_CS"/>
</dbReference>
<protein>
    <submittedName>
        <fullName evidence="7">AraC-like DNA-binding protein</fullName>
    </submittedName>
</protein>
<dbReference type="SUPFAM" id="SSF51215">
    <property type="entry name" value="Regulatory protein AraC"/>
    <property type="match status" value="1"/>
</dbReference>
<dbReference type="InterPro" id="IPR037923">
    <property type="entry name" value="HTH-like"/>
</dbReference>
<reference evidence="7" key="1">
    <citation type="submission" date="2018-06" db="EMBL/GenBank/DDBJ databases">
        <title>Genomic Encyclopedia of Type Strains, Phase IV (KMG-V): Genome sequencing to study the core and pangenomes of soil and plant-associated prokaryotes.</title>
        <authorList>
            <person name="Whitman W."/>
        </authorList>
    </citation>
    <scope>NUCLEOTIDE SEQUENCE [LARGE SCALE GENOMIC DNA]</scope>
    <source>
        <strain evidence="7">MLR2-44</strain>
    </source>
</reference>
<evidence type="ECO:0000259" key="6">
    <source>
        <dbReference type="PROSITE" id="PS01124"/>
    </source>
</evidence>
<name>A0A2W7QTW7_9BURK</name>
<keyword evidence="4" id="KW-0804">Transcription</keyword>
<dbReference type="PANTHER" id="PTHR46796">
    <property type="entry name" value="HTH-TYPE TRANSCRIPTIONAL ACTIVATOR RHAS-RELATED"/>
    <property type="match status" value="1"/>
</dbReference>
<dbReference type="Pfam" id="PF12833">
    <property type="entry name" value="HTH_18"/>
    <property type="match status" value="1"/>
</dbReference>
<keyword evidence="3" id="KW-0010">Activator</keyword>
<evidence type="ECO:0000313" key="7">
    <source>
        <dbReference type="EMBL" id="PZX29062.1"/>
    </source>
</evidence>
<dbReference type="Gene3D" id="2.60.120.10">
    <property type="entry name" value="Jelly Rolls"/>
    <property type="match status" value="1"/>
</dbReference>
<keyword evidence="8" id="KW-1185">Reference proteome</keyword>
<dbReference type="AlphaFoldDB" id="A0A2W7QTW7"/>
<evidence type="ECO:0000313" key="8">
    <source>
        <dbReference type="Proteomes" id="UP000249638"/>
    </source>
</evidence>
<dbReference type="InterPro" id="IPR009057">
    <property type="entry name" value="Homeodomain-like_sf"/>
</dbReference>
<evidence type="ECO:0000256" key="3">
    <source>
        <dbReference type="ARBA" id="ARBA00023159"/>
    </source>
</evidence>
<dbReference type="EMBL" id="QKZN01000004">
    <property type="protein sequence ID" value="PZX29062.1"/>
    <property type="molecule type" value="Genomic_DNA"/>
</dbReference>
<dbReference type="InterPro" id="IPR018060">
    <property type="entry name" value="HTH_AraC"/>
</dbReference>
<proteinExistence type="predicted"/>
<feature type="domain" description="HTH araC/xylS-type" evidence="6">
    <location>
        <begin position="195"/>
        <end position="292"/>
    </location>
</feature>
<dbReference type="Pfam" id="PF02311">
    <property type="entry name" value="AraC_binding"/>
    <property type="match status" value="1"/>
</dbReference>
<dbReference type="InterPro" id="IPR003313">
    <property type="entry name" value="AraC-bd"/>
</dbReference>
<gene>
    <name evidence="7" type="ORF">C7416_10465</name>
</gene>
<feature type="region of interest" description="Disordered" evidence="5">
    <location>
        <begin position="1"/>
        <end position="24"/>
    </location>
</feature>
<organism evidence="7 8">
    <name type="scientific">Cupriavidus phytorum</name>
    <dbReference type="NCBI Taxonomy" id="3024399"/>
    <lineage>
        <taxon>Bacteria</taxon>
        <taxon>Pseudomonadati</taxon>
        <taxon>Pseudomonadota</taxon>
        <taxon>Betaproteobacteria</taxon>
        <taxon>Burkholderiales</taxon>
        <taxon>Burkholderiaceae</taxon>
        <taxon>Cupriavidus</taxon>
    </lineage>
</organism>
<evidence type="ECO:0000256" key="5">
    <source>
        <dbReference type="SAM" id="MobiDB-lite"/>
    </source>
</evidence>
<comment type="caution">
    <text evidence="7">The sequence shown here is derived from an EMBL/GenBank/DDBJ whole genome shotgun (WGS) entry which is preliminary data.</text>
</comment>
<dbReference type="GO" id="GO:0043565">
    <property type="term" value="F:sequence-specific DNA binding"/>
    <property type="evidence" value="ECO:0007669"/>
    <property type="project" value="InterPro"/>
</dbReference>
<evidence type="ECO:0000256" key="4">
    <source>
        <dbReference type="ARBA" id="ARBA00023163"/>
    </source>
</evidence>
<accession>A0A2W7QTW7</accession>
<dbReference type="InterPro" id="IPR050204">
    <property type="entry name" value="AraC_XylS_family_regulators"/>
</dbReference>
<dbReference type="PROSITE" id="PS01124">
    <property type="entry name" value="HTH_ARAC_FAMILY_2"/>
    <property type="match status" value="1"/>
</dbReference>
<dbReference type="Proteomes" id="UP000249638">
    <property type="component" value="Unassembled WGS sequence"/>
</dbReference>
<keyword evidence="2" id="KW-0238">DNA-binding</keyword>
<dbReference type="GO" id="GO:0003700">
    <property type="term" value="F:DNA-binding transcription factor activity"/>
    <property type="evidence" value="ECO:0007669"/>
    <property type="project" value="InterPro"/>
</dbReference>
<dbReference type="Gene3D" id="1.10.10.60">
    <property type="entry name" value="Homeodomain-like"/>
    <property type="match status" value="2"/>
</dbReference>
<feature type="compositionally biased region" description="Low complexity" evidence="5">
    <location>
        <begin position="15"/>
        <end position="24"/>
    </location>
</feature>